<dbReference type="PANTHER" id="PTHR36503">
    <property type="entry name" value="BLR2520 PROTEIN"/>
    <property type="match status" value="1"/>
</dbReference>
<accession>A0ABX7M9C8</accession>
<dbReference type="EMBL" id="CP071060">
    <property type="protein sequence ID" value="QSI77269.1"/>
    <property type="molecule type" value="Genomic_DNA"/>
</dbReference>
<gene>
    <name evidence="2" type="ORF">JY500_01040</name>
</gene>
<dbReference type="Proteomes" id="UP000663570">
    <property type="component" value="Chromosome"/>
</dbReference>
<organism evidence="2 3">
    <name type="scientific">Niveibacterium microcysteis</name>
    <dbReference type="NCBI Taxonomy" id="2811415"/>
    <lineage>
        <taxon>Bacteria</taxon>
        <taxon>Pseudomonadati</taxon>
        <taxon>Pseudomonadota</taxon>
        <taxon>Betaproteobacteria</taxon>
        <taxon>Rhodocyclales</taxon>
        <taxon>Rhodocyclaceae</taxon>
        <taxon>Niveibacterium</taxon>
    </lineage>
</organism>
<dbReference type="InterPro" id="IPR004360">
    <property type="entry name" value="Glyas_Fos-R_dOase_dom"/>
</dbReference>
<evidence type="ECO:0000313" key="3">
    <source>
        <dbReference type="Proteomes" id="UP000663570"/>
    </source>
</evidence>
<evidence type="ECO:0000259" key="1">
    <source>
        <dbReference type="PROSITE" id="PS51819"/>
    </source>
</evidence>
<name>A0ABX7M9C8_9RHOO</name>
<sequence>MKFGYTIVYVADVRAALDFYQRAFGFATAFVTDDAQFGQLDTGATALAFARHDVAAASLGGEYRPLNADAVPAGIEVGFTTHDVPAAFEKAVNAGATALTAPSIKPWGQTVAYLRAPEGTLIELCTPMG</sequence>
<dbReference type="PROSITE" id="PS51819">
    <property type="entry name" value="VOC"/>
    <property type="match status" value="1"/>
</dbReference>
<dbReference type="InterPro" id="IPR037523">
    <property type="entry name" value="VOC_core"/>
</dbReference>
<reference evidence="2 3" key="1">
    <citation type="submission" date="2021-02" db="EMBL/GenBank/DDBJ databases">
        <title>Niveibacterium changnyeongensis HC41.</title>
        <authorList>
            <person name="Kang M."/>
        </authorList>
    </citation>
    <scope>NUCLEOTIDE SEQUENCE [LARGE SCALE GENOMIC DNA]</scope>
    <source>
        <strain evidence="2 3">HC41</strain>
    </source>
</reference>
<proteinExistence type="predicted"/>
<dbReference type="SUPFAM" id="SSF54593">
    <property type="entry name" value="Glyoxalase/Bleomycin resistance protein/Dihydroxybiphenyl dioxygenase"/>
    <property type="match status" value="1"/>
</dbReference>
<protein>
    <submittedName>
        <fullName evidence="2">VOC family protein</fullName>
    </submittedName>
</protein>
<dbReference type="RefSeq" id="WP_206254767.1">
    <property type="nucleotide sequence ID" value="NZ_CP071060.1"/>
</dbReference>
<dbReference type="Gene3D" id="3.10.180.10">
    <property type="entry name" value="2,3-Dihydroxybiphenyl 1,2-Dioxygenase, domain 1"/>
    <property type="match status" value="1"/>
</dbReference>
<dbReference type="Pfam" id="PF00903">
    <property type="entry name" value="Glyoxalase"/>
    <property type="match status" value="1"/>
</dbReference>
<dbReference type="CDD" id="cd07264">
    <property type="entry name" value="VOC_like"/>
    <property type="match status" value="1"/>
</dbReference>
<feature type="domain" description="VOC" evidence="1">
    <location>
        <begin position="2"/>
        <end position="127"/>
    </location>
</feature>
<dbReference type="PANTHER" id="PTHR36503:SF3">
    <property type="entry name" value="BLR0126 PROTEIN"/>
    <property type="match status" value="1"/>
</dbReference>
<keyword evidence="3" id="KW-1185">Reference proteome</keyword>
<dbReference type="InterPro" id="IPR029068">
    <property type="entry name" value="Glyas_Bleomycin-R_OHBP_Dase"/>
</dbReference>
<evidence type="ECO:0000313" key="2">
    <source>
        <dbReference type="EMBL" id="QSI77269.1"/>
    </source>
</evidence>